<keyword evidence="5" id="KW-1185">Reference proteome</keyword>
<dbReference type="CDD" id="cd00299">
    <property type="entry name" value="GST_C_family"/>
    <property type="match status" value="1"/>
</dbReference>
<evidence type="ECO:0000259" key="2">
    <source>
        <dbReference type="PROSITE" id="PS50404"/>
    </source>
</evidence>
<dbReference type="PROSITE" id="PS50405">
    <property type="entry name" value="GST_CTER"/>
    <property type="match status" value="1"/>
</dbReference>
<dbReference type="PANTHER" id="PTHR43969">
    <property type="entry name" value="GLUTATHIONE S TRANSFERASE D10, ISOFORM A-RELATED"/>
    <property type="match status" value="1"/>
</dbReference>
<dbReference type="Gene3D" id="3.40.30.10">
    <property type="entry name" value="Glutaredoxin"/>
    <property type="match status" value="1"/>
</dbReference>
<dbReference type="KEGG" id="yti:FNA67_01005"/>
<dbReference type="InterPro" id="IPR036249">
    <property type="entry name" value="Thioredoxin-like_sf"/>
</dbReference>
<gene>
    <name evidence="4" type="ORF">FNA67_01005</name>
</gene>
<evidence type="ECO:0000313" key="4">
    <source>
        <dbReference type="EMBL" id="QEE18844.1"/>
    </source>
</evidence>
<dbReference type="PANTHER" id="PTHR43969:SF9">
    <property type="entry name" value="GLUTATHIONE S TRANSFERASE D10, ISOFORM A-RELATED"/>
    <property type="match status" value="1"/>
</dbReference>
<name>A0A5B9DI85_9HYPH</name>
<dbReference type="Gene3D" id="1.20.1050.10">
    <property type="match status" value="1"/>
</dbReference>
<dbReference type="OrthoDB" id="9794721at2"/>
<feature type="domain" description="GST N-terminal" evidence="2">
    <location>
        <begin position="10"/>
        <end position="89"/>
    </location>
</feature>
<dbReference type="EMBL" id="CP041690">
    <property type="protein sequence ID" value="QEE18844.1"/>
    <property type="molecule type" value="Genomic_DNA"/>
</dbReference>
<protein>
    <submittedName>
        <fullName evidence="4">Glutathione S-transferase family protein</fullName>
    </submittedName>
</protein>
<dbReference type="InterPro" id="IPR040079">
    <property type="entry name" value="Glutathione_S-Trfase"/>
</dbReference>
<sequence length="235" mass="26596">MASARIAKTKMARLLHHPLDPSARLARLMLAEYGVPVDLEEIKPWLRQPEFLEINPAATVPILLDNAEPPVVGPLAVILNIEERFAPTSVAGLVPALSAERAEMWRMFEWVLGKLNDEVTRYVLEEKIVKRDRQGGTPDPAVLRIAKANLTEHMHYFTWLCATRSWLAGDNMTLADFALAAHLSTLDYLGDIDWEKAGETRDWYSRIKSRPAFRTLLNDRVVGMPPHRGYADLDF</sequence>
<keyword evidence="4" id="KW-0808">Transferase</keyword>
<dbReference type="GO" id="GO:0006749">
    <property type="term" value="P:glutathione metabolic process"/>
    <property type="evidence" value="ECO:0007669"/>
    <property type="project" value="TreeGrafter"/>
</dbReference>
<dbReference type="InterPro" id="IPR004045">
    <property type="entry name" value="Glutathione_S-Trfase_N"/>
</dbReference>
<dbReference type="Pfam" id="PF13409">
    <property type="entry name" value="GST_N_2"/>
    <property type="match status" value="1"/>
</dbReference>
<dbReference type="PROSITE" id="PS50404">
    <property type="entry name" value="GST_NTER"/>
    <property type="match status" value="1"/>
</dbReference>
<comment type="subunit">
    <text evidence="1">Homodimer.</text>
</comment>
<dbReference type="GO" id="GO:0004364">
    <property type="term" value="F:glutathione transferase activity"/>
    <property type="evidence" value="ECO:0007669"/>
    <property type="project" value="TreeGrafter"/>
</dbReference>
<dbReference type="SUPFAM" id="SSF47616">
    <property type="entry name" value="GST C-terminal domain-like"/>
    <property type="match status" value="1"/>
</dbReference>
<reference evidence="4 5" key="1">
    <citation type="journal article" date="2015" name="Int. J. Syst. Evol. Microbiol.">
        <title>Youhaiella tibetensis gen. nov., sp. nov., isolated from subsurface sediment.</title>
        <authorList>
            <person name="Wang Y.X."/>
            <person name="Huang F.Q."/>
            <person name="Nogi Y."/>
            <person name="Pang S.J."/>
            <person name="Wang P.K."/>
            <person name="Lv J."/>
        </authorList>
    </citation>
    <scope>NUCLEOTIDE SEQUENCE [LARGE SCALE GENOMIC DNA]</scope>
    <source>
        <strain evidence="5">fig4</strain>
    </source>
</reference>
<dbReference type="InterPro" id="IPR036282">
    <property type="entry name" value="Glutathione-S-Trfase_C_sf"/>
</dbReference>
<accession>A0A5B9DI85</accession>
<evidence type="ECO:0000313" key="5">
    <source>
        <dbReference type="Proteomes" id="UP000321062"/>
    </source>
</evidence>
<dbReference type="CDD" id="cd00570">
    <property type="entry name" value="GST_N_family"/>
    <property type="match status" value="1"/>
</dbReference>
<dbReference type="InterPro" id="IPR004046">
    <property type="entry name" value="GST_C"/>
</dbReference>
<proteinExistence type="predicted"/>
<feature type="domain" description="GST C-terminal" evidence="3">
    <location>
        <begin position="97"/>
        <end position="233"/>
    </location>
</feature>
<evidence type="ECO:0000256" key="1">
    <source>
        <dbReference type="ARBA" id="ARBA00011738"/>
    </source>
</evidence>
<dbReference type="InterPro" id="IPR010987">
    <property type="entry name" value="Glutathione-S-Trfase_C-like"/>
</dbReference>
<evidence type="ECO:0000259" key="3">
    <source>
        <dbReference type="PROSITE" id="PS50405"/>
    </source>
</evidence>
<dbReference type="Pfam" id="PF00043">
    <property type="entry name" value="GST_C"/>
    <property type="match status" value="1"/>
</dbReference>
<dbReference type="Proteomes" id="UP000321062">
    <property type="component" value="Chromosome"/>
</dbReference>
<dbReference type="SFLD" id="SFLDS00019">
    <property type="entry name" value="Glutathione_Transferase_(cytos"/>
    <property type="match status" value="1"/>
</dbReference>
<dbReference type="AlphaFoldDB" id="A0A5B9DI85"/>
<organism evidence="4 5">
    <name type="scientific">Paradevosia tibetensis</name>
    <dbReference type="NCBI Taxonomy" id="1447062"/>
    <lineage>
        <taxon>Bacteria</taxon>
        <taxon>Pseudomonadati</taxon>
        <taxon>Pseudomonadota</taxon>
        <taxon>Alphaproteobacteria</taxon>
        <taxon>Hyphomicrobiales</taxon>
        <taxon>Devosiaceae</taxon>
        <taxon>Paradevosia</taxon>
    </lineage>
</organism>
<dbReference type="SUPFAM" id="SSF52833">
    <property type="entry name" value="Thioredoxin-like"/>
    <property type="match status" value="1"/>
</dbReference>